<sequence length="214" mass="22213">MATTWHAAIDTPDGPEIWRIAEGTATRVGSGEPDLTISDATAAQRFPCVLQGVAPLMQETPPDRLPALARLMTLGAAADSPNWDGIVLTLLPGSAHWTHVSAGEAISTLGTRTPRLATVLNAGGLLDQAALNEVMTRPERLTAALYAAPDLALSHLIGADLAAAKRWWLGQQVRVVGTGSLARAYADALMTQGTPVAATDTDTAIGRGLVGLVP</sequence>
<organism evidence="1 2">
    <name type="scientific">Lutimaribacter pacificus</name>
    <dbReference type="NCBI Taxonomy" id="391948"/>
    <lineage>
        <taxon>Bacteria</taxon>
        <taxon>Pseudomonadati</taxon>
        <taxon>Pseudomonadota</taxon>
        <taxon>Alphaproteobacteria</taxon>
        <taxon>Rhodobacterales</taxon>
        <taxon>Roseobacteraceae</taxon>
        <taxon>Lutimaribacter</taxon>
    </lineage>
</organism>
<reference evidence="1 2" key="1">
    <citation type="submission" date="2016-11" db="EMBL/GenBank/DDBJ databases">
        <authorList>
            <person name="Varghese N."/>
            <person name="Submissions S."/>
        </authorList>
    </citation>
    <scope>NUCLEOTIDE SEQUENCE [LARGE SCALE GENOMIC DNA]</scope>
    <source>
        <strain evidence="1 2">DSM 29620</strain>
    </source>
</reference>
<dbReference type="InterPro" id="IPR042257">
    <property type="entry name" value="DGOK_C"/>
</dbReference>
<dbReference type="Proteomes" id="UP000324252">
    <property type="component" value="Unassembled WGS sequence"/>
</dbReference>
<dbReference type="OrthoDB" id="256574at2"/>
<dbReference type="Gene3D" id="3.30.420.310">
    <property type="entry name" value="2-keto-3-deoxy-galactonokinase, C-terminal domain"/>
    <property type="match status" value="1"/>
</dbReference>
<keyword evidence="1" id="KW-0808">Transferase</keyword>
<protein>
    <submittedName>
        <fullName evidence="1">2-keto-3-deoxy-galactonokinase</fullName>
    </submittedName>
</protein>
<name>A0A1H0NWV7_9RHOB</name>
<accession>A0A1H0NWV7</accession>
<dbReference type="RefSeq" id="WP_149789754.1">
    <property type="nucleotide sequence ID" value="NZ_FNIO01000014.1"/>
</dbReference>
<evidence type="ECO:0000313" key="2">
    <source>
        <dbReference type="Proteomes" id="UP000324252"/>
    </source>
</evidence>
<evidence type="ECO:0000313" key="1">
    <source>
        <dbReference type="EMBL" id="SHK94411.1"/>
    </source>
</evidence>
<dbReference type="GO" id="GO:0008671">
    <property type="term" value="F:2-dehydro-3-deoxygalactonokinase activity"/>
    <property type="evidence" value="ECO:0007669"/>
    <property type="project" value="InterPro"/>
</dbReference>
<keyword evidence="1" id="KW-0418">Kinase</keyword>
<dbReference type="EMBL" id="FQZZ01000014">
    <property type="protein sequence ID" value="SHK94411.1"/>
    <property type="molecule type" value="Genomic_DNA"/>
</dbReference>
<dbReference type="AlphaFoldDB" id="A0A1H0NWV7"/>
<dbReference type="Pfam" id="PF05035">
    <property type="entry name" value="DGOK"/>
    <property type="match status" value="1"/>
</dbReference>
<dbReference type="GO" id="GO:0034194">
    <property type="term" value="P:D-galactonate catabolic process"/>
    <property type="evidence" value="ECO:0007669"/>
    <property type="project" value="InterPro"/>
</dbReference>
<gene>
    <name evidence="1" type="ORF">SAMN05444142_1147</name>
</gene>
<keyword evidence="2" id="KW-1185">Reference proteome</keyword>
<proteinExistence type="predicted"/>
<dbReference type="InterPro" id="IPR007729">
    <property type="entry name" value="DGOK"/>
</dbReference>